<organism evidence="1 2">
    <name type="scientific">Carpinus fangiana</name>
    <dbReference type="NCBI Taxonomy" id="176857"/>
    <lineage>
        <taxon>Eukaryota</taxon>
        <taxon>Viridiplantae</taxon>
        <taxon>Streptophyta</taxon>
        <taxon>Embryophyta</taxon>
        <taxon>Tracheophyta</taxon>
        <taxon>Spermatophyta</taxon>
        <taxon>Magnoliopsida</taxon>
        <taxon>eudicotyledons</taxon>
        <taxon>Gunneridae</taxon>
        <taxon>Pentapetalae</taxon>
        <taxon>rosids</taxon>
        <taxon>fabids</taxon>
        <taxon>Fagales</taxon>
        <taxon>Betulaceae</taxon>
        <taxon>Carpinus</taxon>
    </lineage>
</organism>
<proteinExistence type="predicted"/>
<reference evidence="1 2" key="1">
    <citation type="submission" date="2019-06" db="EMBL/GenBank/DDBJ databases">
        <title>A chromosomal-level reference genome of Carpinus fangiana (Coryloideae, Betulaceae).</title>
        <authorList>
            <person name="Yang X."/>
            <person name="Wang Z."/>
            <person name="Zhang L."/>
            <person name="Hao G."/>
            <person name="Liu J."/>
            <person name="Yang Y."/>
        </authorList>
    </citation>
    <scope>NUCLEOTIDE SEQUENCE [LARGE SCALE GENOMIC DNA]</scope>
    <source>
        <strain evidence="1">Cfa_2016G</strain>
        <tissue evidence="1">Leaf</tissue>
    </source>
</reference>
<accession>A0A5N6QR06</accession>
<gene>
    <name evidence="1" type="ORF">FH972_004873</name>
</gene>
<dbReference type="AlphaFoldDB" id="A0A5N6QR06"/>
<name>A0A5N6QR06_9ROSI</name>
<protein>
    <submittedName>
        <fullName evidence="1">Uncharacterized protein</fullName>
    </submittedName>
</protein>
<dbReference type="Proteomes" id="UP000327013">
    <property type="component" value="Chromosome 2"/>
</dbReference>
<evidence type="ECO:0000313" key="1">
    <source>
        <dbReference type="EMBL" id="KAE8008352.1"/>
    </source>
</evidence>
<sequence length="87" mass="10068">MNTLIRFFITQAENKTEENGGNNIPQRSPRCIKLKERIWPPVKGSRSLRSIGFQLHKGVILTRLLSEVSRRRKTAFKVCMQPINCQT</sequence>
<dbReference type="EMBL" id="CM017322">
    <property type="protein sequence ID" value="KAE8008352.1"/>
    <property type="molecule type" value="Genomic_DNA"/>
</dbReference>
<evidence type="ECO:0000313" key="2">
    <source>
        <dbReference type="Proteomes" id="UP000327013"/>
    </source>
</evidence>
<keyword evidence="2" id="KW-1185">Reference proteome</keyword>